<keyword evidence="1" id="KW-0732">Signal</keyword>
<sequence length="314" mass="36666">MEFAWTLIFLGGVALSVDAVYQDVQYRKERKLELNKRFYPLDFNKADAYHIMKDTQDLIKLHTYNVFNSNNLLKYKISKKISPKTRKSMKEEWIITDVRDQSELAIICIGSPFHKHFVQFPMINKYRDHQSLELSSSTSHEQAELQAATSPIVSNIQNFQHIPTAISSSGTTRLDTINVTPYIDSSLVQNRSITQNELGSLEIITNNDDLHKYEVQKLSKIFLRITKRFKSSNFKISKNSMIYSWKSNGYLEKQSKNLLDSSSERIGMIRFNNKRGDDYWIYINDERIDPLISITTAFLHQKLSLWDYKKLTII</sequence>
<feature type="chain" id="PRO_5003836250" evidence="1">
    <location>
        <begin position="20"/>
        <end position="314"/>
    </location>
</feature>
<dbReference type="AlphaFoldDB" id="K0KKH8"/>
<organism evidence="2 3">
    <name type="scientific">Wickerhamomyces ciferrii (strain ATCC 14091 / BCRC 22168 / CBS 111 / JCM 3599 / NBRC 0793 / NRRL Y-1031 F-60-10)</name>
    <name type="common">Yeast</name>
    <name type="synonym">Pichia ciferrii</name>
    <dbReference type="NCBI Taxonomy" id="1206466"/>
    <lineage>
        <taxon>Eukaryota</taxon>
        <taxon>Fungi</taxon>
        <taxon>Dikarya</taxon>
        <taxon>Ascomycota</taxon>
        <taxon>Saccharomycotina</taxon>
        <taxon>Saccharomycetes</taxon>
        <taxon>Phaffomycetales</taxon>
        <taxon>Wickerhamomycetaceae</taxon>
        <taxon>Wickerhamomyces</taxon>
    </lineage>
</organism>
<proteinExistence type="predicted"/>
<dbReference type="HOGENOM" id="CLU_886241_0_0_1"/>
<evidence type="ECO:0000313" key="2">
    <source>
        <dbReference type="EMBL" id="CCH42662.1"/>
    </source>
</evidence>
<accession>K0KKH8</accession>
<name>K0KKH8_WICCF</name>
<dbReference type="EMBL" id="CAIF01000049">
    <property type="protein sequence ID" value="CCH42662.1"/>
    <property type="molecule type" value="Genomic_DNA"/>
</dbReference>
<feature type="signal peptide" evidence="1">
    <location>
        <begin position="1"/>
        <end position="19"/>
    </location>
</feature>
<evidence type="ECO:0000313" key="3">
    <source>
        <dbReference type="Proteomes" id="UP000009328"/>
    </source>
</evidence>
<protein>
    <submittedName>
        <fullName evidence="2">Secreted protein</fullName>
    </submittedName>
</protein>
<evidence type="ECO:0000256" key="1">
    <source>
        <dbReference type="SAM" id="SignalP"/>
    </source>
</evidence>
<comment type="caution">
    <text evidence="2">The sequence shown here is derived from an EMBL/GenBank/DDBJ whole genome shotgun (WGS) entry which is preliminary data.</text>
</comment>
<reference evidence="2 3" key="1">
    <citation type="journal article" date="2012" name="Eukaryot. Cell">
        <title>Draft genome sequence of Wickerhamomyces ciferrii NRRL Y-1031 F-60-10.</title>
        <authorList>
            <person name="Schneider J."/>
            <person name="Andrea H."/>
            <person name="Blom J."/>
            <person name="Jaenicke S."/>
            <person name="Ruckert C."/>
            <person name="Schorsch C."/>
            <person name="Szczepanowski R."/>
            <person name="Farwick M."/>
            <person name="Goesmann A."/>
            <person name="Puhler A."/>
            <person name="Schaffer S."/>
            <person name="Tauch A."/>
            <person name="Kohler T."/>
            <person name="Brinkrolf K."/>
        </authorList>
    </citation>
    <scope>NUCLEOTIDE SEQUENCE [LARGE SCALE GENOMIC DNA]</scope>
    <source>
        <strain evidence="3">ATCC 14091 / BCRC 22168 / CBS 111 / JCM 3599 / NBRC 0793 / NRRL Y-1031 F-60-10</strain>
    </source>
</reference>
<dbReference type="Proteomes" id="UP000009328">
    <property type="component" value="Unassembled WGS sequence"/>
</dbReference>
<dbReference type="InParanoid" id="K0KKH8"/>
<gene>
    <name evidence="2" type="ORF">BN7_2206</name>
</gene>
<keyword evidence="3" id="KW-1185">Reference proteome</keyword>